<reference evidence="6 7" key="1">
    <citation type="submission" date="2015-12" db="EMBL/GenBank/DDBJ databases">
        <title>Draft genome of the nematode, Onchocerca flexuosa.</title>
        <authorList>
            <person name="Mitreva M."/>
        </authorList>
    </citation>
    <scope>NUCLEOTIDE SEQUENCE [LARGE SCALE GENOMIC DNA]</scope>
    <source>
        <strain evidence="6">Red Deer</strain>
    </source>
</reference>
<organism evidence="6 7">
    <name type="scientific">Onchocerca flexuosa</name>
    <dbReference type="NCBI Taxonomy" id="387005"/>
    <lineage>
        <taxon>Eukaryota</taxon>
        <taxon>Metazoa</taxon>
        <taxon>Ecdysozoa</taxon>
        <taxon>Nematoda</taxon>
        <taxon>Chromadorea</taxon>
        <taxon>Rhabditida</taxon>
        <taxon>Spirurina</taxon>
        <taxon>Spiruromorpha</taxon>
        <taxon>Filarioidea</taxon>
        <taxon>Onchocercidae</taxon>
        <taxon>Onchocerca</taxon>
    </lineage>
</organism>
<evidence type="ECO:0000313" key="7">
    <source>
        <dbReference type="Proteomes" id="UP000242913"/>
    </source>
</evidence>
<feature type="non-terminal residue" evidence="6">
    <location>
        <position position="270"/>
    </location>
</feature>
<evidence type="ECO:0000256" key="2">
    <source>
        <dbReference type="ARBA" id="ARBA00022574"/>
    </source>
</evidence>
<keyword evidence="2" id="KW-0853">WD repeat</keyword>
<evidence type="ECO:0000256" key="1">
    <source>
        <dbReference type="ARBA" id="ARBA00004138"/>
    </source>
</evidence>
<proteinExistence type="predicted"/>
<dbReference type="InterPro" id="IPR015943">
    <property type="entry name" value="WD40/YVTN_repeat-like_dom_sf"/>
</dbReference>
<accession>A0A238BN20</accession>
<protein>
    <recommendedName>
        <fullName evidence="8">WD_REPEATS_REGION domain-containing protein</fullName>
    </recommendedName>
</protein>
<dbReference type="AlphaFoldDB" id="A0A238BN20"/>
<dbReference type="EMBL" id="KZ270158">
    <property type="protein sequence ID" value="OZC06256.1"/>
    <property type="molecule type" value="Genomic_DNA"/>
</dbReference>
<evidence type="ECO:0008006" key="8">
    <source>
        <dbReference type="Google" id="ProtNLM"/>
    </source>
</evidence>
<keyword evidence="5" id="KW-0966">Cell projection</keyword>
<dbReference type="GO" id="GO:0042073">
    <property type="term" value="P:intraciliary transport"/>
    <property type="evidence" value="ECO:0007669"/>
    <property type="project" value="TreeGrafter"/>
</dbReference>
<evidence type="ECO:0000313" key="6">
    <source>
        <dbReference type="EMBL" id="OZC06256.1"/>
    </source>
</evidence>
<dbReference type="SUPFAM" id="SSF69322">
    <property type="entry name" value="Tricorn protease domain 2"/>
    <property type="match status" value="1"/>
</dbReference>
<evidence type="ECO:0000256" key="5">
    <source>
        <dbReference type="ARBA" id="ARBA00023273"/>
    </source>
</evidence>
<keyword evidence="4" id="KW-0969">Cilium</keyword>
<keyword evidence="7" id="KW-1185">Reference proteome</keyword>
<dbReference type="OrthoDB" id="2186662at2759"/>
<dbReference type="PROSITE" id="PS51257">
    <property type="entry name" value="PROKAR_LIPOPROTEIN"/>
    <property type="match status" value="1"/>
</dbReference>
<evidence type="ECO:0000256" key="4">
    <source>
        <dbReference type="ARBA" id="ARBA00023069"/>
    </source>
</evidence>
<dbReference type="Gene3D" id="2.130.10.10">
    <property type="entry name" value="YVTN repeat-like/Quinoprotein amine dehydrogenase"/>
    <property type="match status" value="1"/>
</dbReference>
<dbReference type="PANTHER" id="PTHR15722">
    <property type="entry name" value="IFT140/172-RELATED"/>
    <property type="match status" value="1"/>
</dbReference>
<comment type="subcellular location">
    <subcellularLocation>
        <location evidence="1">Cell projection</location>
        <location evidence="1">Cilium</location>
    </subcellularLocation>
</comment>
<name>A0A238BN20_9BILA</name>
<dbReference type="GO" id="GO:0030992">
    <property type="term" value="C:intraciliary transport particle B"/>
    <property type="evidence" value="ECO:0007669"/>
    <property type="project" value="TreeGrafter"/>
</dbReference>
<keyword evidence="3" id="KW-0677">Repeat</keyword>
<dbReference type="Proteomes" id="UP000242913">
    <property type="component" value="Unassembled WGS sequence"/>
</dbReference>
<dbReference type="GO" id="GO:0036064">
    <property type="term" value="C:ciliary basal body"/>
    <property type="evidence" value="ECO:0007669"/>
    <property type="project" value="TreeGrafter"/>
</dbReference>
<gene>
    <name evidence="6" type="ORF">X798_06758</name>
</gene>
<sequence length="270" mass="30911">MDRKTQTKILTHSCPPYALVYTGNGIIIGGCDQRIVSYTENGQILQQFDYRNESDHEKEFTVGIRDSFGQSVVFGSFDRIRLYSWNSRRGALDEGKPLEIRYLYTISALTWSPDGSTIAAGTLCGAVITIDCCLKHSMLKGRFQTKYVSPSQVLIKDTTNEQLDLITQRQIAQFSHPVYIDWLELSEMATKLLFRDKRSRLLLVDLKTDRKISLLDYCSYVQWVPNSDVIVAQSSDQLCIWYQAENPEELVMIPIKGEIETVLRDESRTE</sequence>
<dbReference type="PANTHER" id="PTHR15722:SF2">
    <property type="entry name" value="INTRAFLAGELLAR TRANSPORT PROTEIN 172 HOMOLOG"/>
    <property type="match status" value="1"/>
</dbReference>
<evidence type="ECO:0000256" key="3">
    <source>
        <dbReference type="ARBA" id="ARBA00022737"/>
    </source>
</evidence>
<dbReference type="GO" id="GO:0005930">
    <property type="term" value="C:axoneme"/>
    <property type="evidence" value="ECO:0007669"/>
    <property type="project" value="TreeGrafter"/>
</dbReference>